<accession>A0A103D908</accession>
<feature type="region of interest" description="Disordered" evidence="1">
    <location>
        <begin position="1"/>
        <end position="34"/>
    </location>
</feature>
<reference evidence="2 3" key="1">
    <citation type="journal article" date="2016" name="Sci. Rep.">
        <title>The genome sequence of the outbreeding globe artichoke constructed de novo incorporating a phase-aware low-pass sequencing strategy of F1 progeny.</title>
        <authorList>
            <person name="Scaglione D."/>
            <person name="Reyes-Chin-Wo S."/>
            <person name="Acquadro A."/>
            <person name="Froenicke L."/>
            <person name="Portis E."/>
            <person name="Beitel C."/>
            <person name="Tirone M."/>
            <person name="Mauro R."/>
            <person name="Lo Monaco A."/>
            <person name="Mauromicale G."/>
            <person name="Faccioli P."/>
            <person name="Cattivelli L."/>
            <person name="Rieseberg L."/>
            <person name="Michelmore R."/>
            <person name="Lanteri S."/>
        </authorList>
    </citation>
    <scope>NUCLEOTIDE SEQUENCE [LARGE SCALE GENOMIC DNA]</scope>
    <source>
        <strain evidence="2">2C</strain>
    </source>
</reference>
<name>A0A103D908_CYNCS</name>
<dbReference type="PANTHER" id="PTHR46554">
    <property type="entry name" value="MEDIATOR OF RNA POLYMERASE II TRANSCRIPTION SUBUNIT 26A-RELATED"/>
    <property type="match status" value="1"/>
</dbReference>
<feature type="compositionally biased region" description="Basic and acidic residues" evidence="1">
    <location>
        <begin position="1"/>
        <end position="12"/>
    </location>
</feature>
<dbReference type="Proteomes" id="UP000243975">
    <property type="component" value="Unassembled WGS sequence"/>
</dbReference>
<dbReference type="Gramene" id="KVE00003">
    <property type="protein sequence ID" value="KVE00003"/>
    <property type="gene ID" value="Ccrd_024104"/>
</dbReference>
<gene>
    <name evidence="2" type="ORF">Ccrd_024104</name>
</gene>
<dbReference type="AlphaFoldDB" id="A0A103D908"/>
<evidence type="ECO:0000256" key="1">
    <source>
        <dbReference type="SAM" id="MobiDB-lite"/>
    </source>
</evidence>
<evidence type="ECO:0000313" key="3">
    <source>
        <dbReference type="Proteomes" id="UP000243975"/>
    </source>
</evidence>
<comment type="caution">
    <text evidence="2">The sequence shown here is derived from an EMBL/GenBank/DDBJ whole genome shotgun (WGS) entry which is preliminary data.</text>
</comment>
<proteinExistence type="predicted"/>
<evidence type="ECO:0000313" key="2">
    <source>
        <dbReference type="EMBL" id="KVE00003.1"/>
    </source>
</evidence>
<organism evidence="2 3">
    <name type="scientific">Cynara cardunculus var. scolymus</name>
    <name type="common">Globe artichoke</name>
    <name type="synonym">Cynara scolymus</name>
    <dbReference type="NCBI Taxonomy" id="59895"/>
    <lineage>
        <taxon>Eukaryota</taxon>
        <taxon>Viridiplantae</taxon>
        <taxon>Streptophyta</taxon>
        <taxon>Embryophyta</taxon>
        <taxon>Tracheophyta</taxon>
        <taxon>Spermatophyta</taxon>
        <taxon>Magnoliopsida</taxon>
        <taxon>eudicotyledons</taxon>
        <taxon>Gunneridae</taxon>
        <taxon>Pentapetalae</taxon>
        <taxon>asterids</taxon>
        <taxon>campanulids</taxon>
        <taxon>Asterales</taxon>
        <taxon>Asteraceae</taxon>
        <taxon>Carduoideae</taxon>
        <taxon>Cardueae</taxon>
        <taxon>Carduinae</taxon>
        <taxon>Cynara</taxon>
    </lineage>
</organism>
<dbReference type="EMBL" id="LEKV01011430">
    <property type="protein sequence ID" value="KVE00003.1"/>
    <property type="molecule type" value="Genomic_DNA"/>
</dbReference>
<keyword evidence="3" id="KW-1185">Reference proteome</keyword>
<sequence>MVSMKMKKESSRSHVIKLKIKRSNSEKAKMEERNASIEEKLEASKRKLHERYSEVENAKRQRRIQVVEPHQLKKQGLIVPKTRNENGKWGDCYH</sequence>
<dbReference type="PANTHER" id="PTHR46554:SF9">
    <property type="entry name" value="TRANSCRIPTION FACTOR IIS-RELATED"/>
    <property type="match status" value="1"/>
</dbReference>
<feature type="compositionally biased region" description="Basic and acidic residues" evidence="1">
    <location>
        <begin position="23"/>
        <end position="34"/>
    </location>
</feature>
<protein>
    <submittedName>
        <fullName evidence="2">Uncharacterized protein</fullName>
    </submittedName>
</protein>